<protein>
    <submittedName>
        <fullName evidence="1">Uncharacterized protein</fullName>
    </submittedName>
</protein>
<name>A0ABY3RJM5_9BRAD</name>
<accession>A0ABY3RJM5</accession>
<dbReference type="RefSeq" id="WP_231326963.1">
    <property type="nucleotide sequence ID" value="NZ_CP088156.1"/>
</dbReference>
<organism evidence="1 2">
    <name type="scientific">Bradyrhizobium ontarionense</name>
    <dbReference type="NCBI Taxonomy" id="2898149"/>
    <lineage>
        <taxon>Bacteria</taxon>
        <taxon>Pseudomonadati</taxon>
        <taxon>Pseudomonadota</taxon>
        <taxon>Alphaproteobacteria</taxon>
        <taxon>Hyphomicrobiales</taxon>
        <taxon>Nitrobacteraceae</taxon>
        <taxon>Bradyrhizobium</taxon>
    </lineage>
</organism>
<reference evidence="1" key="1">
    <citation type="journal article" date="2024" name="Antonie Van Leeuwenhoek">
        <title>Bradyrhizobium ontarionense sp. nov., a novel bacterial symbiont isolated from Aeschynomene indica (Indian jointvetch), harbours photosynthesis, nitrogen fixation and nitrous oxide (N2O) reductase genes.</title>
        <authorList>
            <person name="Bromfield E.S.P."/>
            <person name="Cloutier S."/>
        </authorList>
    </citation>
    <scope>NUCLEOTIDE SEQUENCE</scope>
    <source>
        <strain evidence="1">A19</strain>
    </source>
</reference>
<gene>
    <name evidence="1" type="ORF">LQG66_14910</name>
</gene>
<dbReference type="EMBL" id="CP088156">
    <property type="protein sequence ID" value="UFZ07513.1"/>
    <property type="molecule type" value="Genomic_DNA"/>
</dbReference>
<evidence type="ECO:0000313" key="1">
    <source>
        <dbReference type="EMBL" id="UFZ07513.1"/>
    </source>
</evidence>
<dbReference type="Proteomes" id="UP001431010">
    <property type="component" value="Chromosome"/>
</dbReference>
<evidence type="ECO:0000313" key="2">
    <source>
        <dbReference type="Proteomes" id="UP001431010"/>
    </source>
</evidence>
<proteinExistence type="predicted"/>
<keyword evidence="2" id="KW-1185">Reference proteome</keyword>
<sequence length="53" mass="6002">MRYVSWFGGWLGHLLPQRRADAGTVARDIDVQHPAAELSHEDLFYIAMLGPHV</sequence>